<comment type="caution">
    <text evidence="1">The sequence shown here is derived from an EMBL/GenBank/DDBJ whole genome shotgun (WGS) entry which is preliminary data.</text>
</comment>
<accession>A0AAV8YW05</accession>
<proteinExistence type="predicted"/>
<dbReference type="AlphaFoldDB" id="A0AAV8YW05"/>
<gene>
    <name evidence="1" type="ORF">NQ318_009055</name>
</gene>
<organism evidence="1 2">
    <name type="scientific">Aromia moschata</name>
    <dbReference type="NCBI Taxonomy" id="1265417"/>
    <lineage>
        <taxon>Eukaryota</taxon>
        <taxon>Metazoa</taxon>
        <taxon>Ecdysozoa</taxon>
        <taxon>Arthropoda</taxon>
        <taxon>Hexapoda</taxon>
        <taxon>Insecta</taxon>
        <taxon>Pterygota</taxon>
        <taxon>Neoptera</taxon>
        <taxon>Endopterygota</taxon>
        <taxon>Coleoptera</taxon>
        <taxon>Polyphaga</taxon>
        <taxon>Cucujiformia</taxon>
        <taxon>Chrysomeloidea</taxon>
        <taxon>Cerambycidae</taxon>
        <taxon>Cerambycinae</taxon>
        <taxon>Callichromatini</taxon>
        <taxon>Aromia</taxon>
    </lineage>
</organism>
<dbReference type="Proteomes" id="UP001162162">
    <property type="component" value="Unassembled WGS sequence"/>
</dbReference>
<name>A0AAV8YW05_9CUCU</name>
<protein>
    <submittedName>
        <fullName evidence="1">Uncharacterized protein</fullName>
    </submittedName>
</protein>
<keyword evidence="2" id="KW-1185">Reference proteome</keyword>
<dbReference type="EMBL" id="JAPWTK010000040">
    <property type="protein sequence ID" value="KAJ8955162.1"/>
    <property type="molecule type" value="Genomic_DNA"/>
</dbReference>
<sequence>MLNAEMCHLEILTPFEDLQQHIANKIEEINGTRWILHHFTDSVKIRAQMCINMGGRHFL</sequence>
<evidence type="ECO:0000313" key="1">
    <source>
        <dbReference type="EMBL" id="KAJ8955162.1"/>
    </source>
</evidence>
<evidence type="ECO:0000313" key="2">
    <source>
        <dbReference type="Proteomes" id="UP001162162"/>
    </source>
</evidence>
<reference evidence="1" key="1">
    <citation type="journal article" date="2023" name="Insect Mol. Biol.">
        <title>Genome sequencing provides insights into the evolution of gene families encoding plant cell wall-degrading enzymes in longhorned beetles.</title>
        <authorList>
            <person name="Shin N.R."/>
            <person name="Okamura Y."/>
            <person name="Kirsch R."/>
            <person name="Pauchet Y."/>
        </authorList>
    </citation>
    <scope>NUCLEOTIDE SEQUENCE</scope>
    <source>
        <strain evidence="1">AMC_N1</strain>
    </source>
</reference>